<sequence length="90" mass="9951">MAHHRGDRRWRAAITRIEDALARVRAHVRGLPGGAPPGLDADIDDGVVDGVSSDTQAELAALKRRNRQLEQENEILRRAAAYFAKDTLPK</sequence>
<organism evidence="2 3">
    <name type="scientific">Egibacter rhizosphaerae</name>
    <dbReference type="NCBI Taxonomy" id="1670831"/>
    <lineage>
        <taxon>Bacteria</taxon>
        <taxon>Bacillati</taxon>
        <taxon>Actinomycetota</taxon>
        <taxon>Nitriliruptoria</taxon>
        <taxon>Egibacterales</taxon>
        <taxon>Egibacteraceae</taxon>
        <taxon>Egibacter</taxon>
    </lineage>
</organism>
<dbReference type="Proteomes" id="UP000291469">
    <property type="component" value="Chromosome"/>
</dbReference>
<dbReference type="OrthoDB" id="4330255at2"/>
<dbReference type="EMBL" id="CP036402">
    <property type="protein sequence ID" value="QBI19636.1"/>
    <property type="molecule type" value="Genomic_DNA"/>
</dbReference>
<dbReference type="InterPro" id="IPR009057">
    <property type="entry name" value="Homeodomain-like_sf"/>
</dbReference>
<proteinExistence type="predicted"/>
<name>A0A411YEL2_9ACTN</name>
<evidence type="ECO:0000256" key="1">
    <source>
        <dbReference type="SAM" id="Coils"/>
    </source>
</evidence>
<protein>
    <recommendedName>
        <fullName evidence="4">Transposase</fullName>
    </recommendedName>
</protein>
<keyword evidence="3" id="KW-1185">Reference proteome</keyword>
<accession>A0A411YEL2</accession>
<dbReference type="AlphaFoldDB" id="A0A411YEL2"/>
<evidence type="ECO:0000313" key="3">
    <source>
        <dbReference type="Proteomes" id="UP000291469"/>
    </source>
</evidence>
<dbReference type="SUPFAM" id="SSF46689">
    <property type="entry name" value="Homeodomain-like"/>
    <property type="match status" value="1"/>
</dbReference>
<feature type="coiled-coil region" evidence="1">
    <location>
        <begin position="52"/>
        <end position="79"/>
    </location>
</feature>
<gene>
    <name evidence="2" type="ORF">ER308_08780</name>
</gene>
<dbReference type="KEGG" id="erz:ER308_08780"/>
<reference evidence="2 3" key="1">
    <citation type="submission" date="2019-01" db="EMBL/GenBank/DDBJ databases">
        <title>Egibacter rhizosphaerae EGI 80759T.</title>
        <authorList>
            <person name="Chen D.-D."/>
            <person name="Tian Y."/>
            <person name="Jiao J.-Y."/>
            <person name="Zhang X.-T."/>
            <person name="Zhang Y.-G."/>
            <person name="Zhang Y."/>
            <person name="Xiao M."/>
            <person name="Shu W.-S."/>
            <person name="Li W.-J."/>
        </authorList>
    </citation>
    <scope>NUCLEOTIDE SEQUENCE [LARGE SCALE GENOMIC DNA]</scope>
    <source>
        <strain evidence="2 3">EGI 80759</strain>
    </source>
</reference>
<evidence type="ECO:0000313" key="2">
    <source>
        <dbReference type="EMBL" id="QBI19636.1"/>
    </source>
</evidence>
<evidence type="ECO:0008006" key="4">
    <source>
        <dbReference type="Google" id="ProtNLM"/>
    </source>
</evidence>
<keyword evidence="1" id="KW-0175">Coiled coil</keyword>